<accession>A0A0C2C4S0</accession>
<dbReference type="PANTHER" id="PTHR19325:SF575">
    <property type="entry name" value="LOCOMOTION-RELATED PROTEIN HIKARU GENKI"/>
    <property type="match status" value="1"/>
</dbReference>
<dbReference type="OrthoDB" id="6480633at2759"/>
<keyword evidence="2" id="KW-0677">Repeat</keyword>
<dbReference type="SMART" id="SM00032">
    <property type="entry name" value="CCP"/>
    <property type="match status" value="3"/>
</dbReference>
<feature type="domain" description="Sushi" evidence="6">
    <location>
        <begin position="70"/>
        <end position="132"/>
    </location>
</feature>
<keyword evidence="8" id="KW-1185">Reference proteome</keyword>
<feature type="non-terminal residue" evidence="7">
    <location>
        <position position="1"/>
    </location>
</feature>
<evidence type="ECO:0000256" key="4">
    <source>
        <dbReference type="ARBA" id="ARBA00023180"/>
    </source>
</evidence>
<dbReference type="AlphaFoldDB" id="A0A0C2C4S0"/>
<dbReference type="PROSITE" id="PS50923">
    <property type="entry name" value="SUSHI"/>
    <property type="match status" value="2"/>
</dbReference>
<sequence length="317" mass="33658">ITYSTTKSAIYPVGTTATLVCDEGYLGGGQSAVLCVKSGWYPASGLGYCVRQNVTQLNSGTALAVSSASLVCAALGPVQNGQLIYSGIAVGGRFPKGTRASVLCNLGYEPFGPTDSICEGGKWSRKVATCESTTDPKCPSLKPPSGGRVMYSSIAPYGPSTTATLSCDLGLSVSGASLLQCTEEGWSPKAFGECKQLSAETIERAADFVACEALTCDFNHNHSCFYKLSGFGSTAPWQIGTSFIGNRHTGVQRLNQEDSDRVGFAYVGRDHVDDSNEVFVMESPKFTISTDARLLFDVYLRSHSPRLKVSSIVRDPD</sequence>
<keyword evidence="1 5" id="KW-0768">Sushi</keyword>
<feature type="disulfide bond" evidence="5">
    <location>
        <begin position="138"/>
        <end position="181"/>
    </location>
</feature>
<comment type="caution">
    <text evidence="5">Lacks conserved residue(s) required for the propagation of feature annotation.</text>
</comment>
<keyword evidence="4" id="KW-0325">Glycoprotein</keyword>
<dbReference type="EMBL" id="KN747031">
    <property type="protein sequence ID" value="KIH51293.1"/>
    <property type="molecule type" value="Genomic_DNA"/>
</dbReference>
<dbReference type="SUPFAM" id="SSF57535">
    <property type="entry name" value="Complement control module/SCR domain"/>
    <property type="match status" value="3"/>
</dbReference>
<dbReference type="InterPro" id="IPR050350">
    <property type="entry name" value="Compl-Cell_Adhes-Reg"/>
</dbReference>
<organism evidence="7 8">
    <name type="scientific">Ancylostoma duodenale</name>
    <dbReference type="NCBI Taxonomy" id="51022"/>
    <lineage>
        <taxon>Eukaryota</taxon>
        <taxon>Metazoa</taxon>
        <taxon>Ecdysozoa</taxon>
        <taxon>Nematoda</taxon>
        <taxon>Chromadorea</taxon>
        <taxon>Rhabditida</taxon>
        <taxon>Rhabditina</taxon>
        <taxon>Rhabditomorpha</taxon>
        <taxon>Strongyloidea</taxon>
        <taxon>Ancylostomatidae</taxon>
        <taxon>Ancylostomatinae</taxon>
        <taxon>Ancylostoma</taxon>
    </lineage>
</organism>
<dbReference type="Pfam" id="PF00084">
    <property type="entry name" value="Sushi"/>
    <property type="match status" value="3"/>
</dbReference>
<keyword evidence="3 5" id="KW-1015">Disulfide bond</keyword>
<dbReference type="CDD" id="cd00033">
    <property type="entry name" value="CCP"/>
    <property type="match status" value="2"/>
</dbReference>
<feature type="domain" description="Sushi" evidence="6">
    <location>
        <begin position="136"/>
        <end position="196"/>
    </location>
</feature>
<evidence type="ECO:0000256" key="3">
    <source>
        <dbReference type="ARBA" id="ARBA00023157"/>
    </source>
</evidence>
<reference evidence="7 8" key="1">
    <citation type="submission" date="2013-12" db="EMBL/GenBank/DDBJ databases">
        <title>Draft genome of the parsitic nematode Ancylostoma duodenale.</title>
        <authorList>
            <person name="Mitreva M."/>
        </authorList>
    </citation>
    <scope>NUCLEOTIDE SEQUENCE [LARGE SCALE GENOMIC DNA]</scope>
    <source>
        <strain evidence="7 8">Zhejiang</strain>
    </source>
</reference>
<evidence type="ECO:0000256" key="1">
    <source>
        <dbReference type="ARBA" id="ARBA00022659"/>
    </source>
</evidence>
<dbReference type="PANTHER" id="PTHR19325">
    <property type="entry name" value="COMPLEMENT COMPONENT-RELATED SUSHI DOMAIN-CONTAINING"/>
    <property type="match status" value="1"/>
</dbReference>
<evidence type="ECO:0000313" key="8">
    <source>
        <dbReference type="Proteomes" id="UP000054047"/>
    </source>
</evidence>
<evidence type="ECO:0000313" key="7">
    <source>
        <dbReference type="EMBL" id="KIH51293.1"/>
    </source>
</evidence>
<dbReference type="Gene3D" id="2.10.70.10">
    <property type="entry name" value="Complement Module, domain 1"/>
    <property type="match status" value="3"/>
</dbReference>
<evidence type="ECO:0000259" key="6">
    <source>
        <dbReference type="PROSITE" id="PS50923"/>
    </source>
</evidence>
<evidence type="ECO:0000256" key="2">
    <source>
        <dbReference type="ARBA" id="ARBA00022737"/>
    </source>
</evidence>
<proteinExistence type="predicted"/>
<dbReference type="InterPro" id="IPR000436">
    <property type="entry name" value="Sushi_SCR_CCP_dom"/>
</dbReference>
<gene>
    <name evidence="7" type="ORF">ANCDUO_18622</name>
</gene>
<name>A0A0C2C4S0_9BILA</name>
<dbReference type="InterPro" id="IPR035976">
    <property type="entry name" value="Sushi/SCR/CCP_sf"/>
</dbReference>
<evidence type="ECO:0000256" key="5">
    <source>
        <dbReference type="PROSITE-ProRule" id="PRU00302"/>
    </source>
</evidence>
<feature type="disulfide bond" evidence="5">
    <location>
        <begin position="167"/>
        <end position="194"/>
    </location>
</feature>
<protein>
    <submittedName>
        <fullName evidence="7">Sushi domain protein</fullName>
    </submittedName>
</protein>
<dbReference type="Proteomes" id="UP000054047">
    <property type="component" value="Unassembled WGS sequence"/>
</dbReference>